<dbReference type="EMBL" id="JBHTCJ010000020">
    <property type="protein sequence ID" value="MFC7344836.1"/>
    <property type="molecule type" value="Genomic_DNA"/>
</dbReference>
<protein>
    <submittedName>
        <fullName evidence="1">DUF2188 domain-containing protein</fullName>
    </submittedName>
</protein>
<keyword evidence="2" id="KW-1185">Reference proteome</keyword>
<comment type="caution">
    <text evidence="1">The sequence shown here is derived from an EMBL/GenBank/DDBJ whole genome shotgun (WGS) entry which is preliminary data.</text>
</comment>
<dbReference type="Proteomes" id="UP001596504">
    <property type="component" value="Unassembled WGS sequence"/>
</dbReference>
<evidence type="ECO:0000313" key="2">
    <source>
        <dbReference type="Proteomes" id="UP001596504"/>
    </source>
</evidence>
<organism evidence="1 2">
    <name type="scientific">Saccharopolyspora griseoalba</name>
    <dbReference type="NCBI Taxonomy" id="1431848"/>
    <lineage>
        <taxon>Bacteria</taxon>
        <taxon>Bacillati</taxon>
        <taxon>Actinomycetota</taxon>
        <taxon>Actinomycetes</taxon>
        <taxon>Pseudonocardiales</taxon>
        <taxon>Pseudonocardiaceae</taxon>
        <taxon>Saccharopolyspora</taxon>
    </lineage>
</organism>
<dbReference type="InterPro" id="IPR018691">
    <property type="entry name" value="DUF2188"/>
</dbReference>
<dbReference type="RefSeq" id="WP_380673015.1">
    <property type="nucleotide sequence ID" value="NZ_JBHTCJ010000020.1"/>
</dbReference>
<accession>A0ABW2LQJ7</accession>
<sequence>MDRSECYVVPDQRNGGWKVNGPAAAAECHTRTQSDAIEEACTQLRRGGGGAVLIHGRRGRVQDRRTVQRES</sequence>
<dbReference type="Pfam" id="PF09954">
    <property type="entry name" value="DUF2188"/>
    <property type="match status" value="1"/>
</dbReference>
<reference evidence="2" key="1">
    <citation type="journal article" date="2019" name="Int. J. Syst. Evol. Microbiol.">
        <title>The Global Catalogue of Microorganisms (GCM) 10K type strain sequencing project: providing services to taxonomists for standard genome sequencing and annotation.</title>
        <authorList>
            <consortium name="The Broad Institute Genomics Platform"/>
            <consortium name="The Broad Institute Genome Sequencing Center for Infectious Disease"/>
            <person name="Wu L."/>
            <person name="Ma J."/>
        </authorList>
    </citation>
    <scope>NUCLEOTIDE SEQUENCE [LARGE SCALE GENOMIC DNA]</scope>
    <source>
        <strain evidence="2">WLHS5</strain>
    </source>
</reference>
<evidence type="ECO:0000313" key="1">
    <source>
        <dbReference type="EMBL" id="MFC7344836.1"/>
    </source>
</evidence>
<gene>
    <name evidence="1" type="ORF">ACFQRI_25790</name>
</gene>
<proteinExistence type="predicted"/>
<name>A0ABW2LQJ7_9PSEU</name>